<dbReference type="EMBL" id="ML208767">
    <property type="protein sequence ID" value="TFK60496.1"/>
    <property type="molecule type" value="Genomic_DNA"/>
</dbReference>
<accession>A0ACD3A4B8</accession>
<evidence type="ECO:0000313" key="2">
    <source>
        <dbReference type="Proteomes" id="UP000308600"/>
    </source>
</evidence>
<proteinExistence type="predicted"/>
<protein>
    <submittedName>
        <fullName evidence="1">Uncharacterized protein</fullName>
    </submittedName>
</protein>
<reference evidence="1 2" key="1">
    <citation type="journal article" date="2019" name="Nat. Ecol. Evol.">
        <title>Megaphylogeny resolves global patterns of mushroom evolution.</title>
        <authorList>
            <person name="Varga T."/>
            <person name="Krizsan K."/>
            <person name="Foldi C."/>
            <person name="Dima B."/>
            <person name="Sanchez-Garcia M."/>
            <person name="Sanchez-Ramirez S."/>
            <person name="Szollosi G.J."/>
            <person name="Szarkandi J.G."/>
            <person name="Papp V."/>
            <person name="Albert L."/>
            <person name="Andreopoulos W."/>
            <person name="Angelini C."/>
            <person name="Antonin V."/>
            <person name="Barry K.W."/>
            <person name="Bougher N.L."/>
            <person name="Buchanan P."/>
            <person name="Buyck B."/>
            <person name="Bense V."/>
            <person name="Catcheside P."/>
            <person name="Chovatia M."/>
            <person name="Cooper J."/>
            <person name="Damon W."/>
            <person name="Desjardin D."/>
            <person name="Finy P."/>
            <person name="Geml J."/>
            <person name="Haridas S."/>
            <person name="Hughes K."/>
            <person name="Justo A."/>
            <person name="Karasinski D."/>
            <person name="Kautmanova I."/>
            <person name="Kiss B."/>
            <person name="Kocsube S."/>
            <person name="Kotiranta H."/>
            <person name="LaButti K.M."/>
            <person name="Lechner B.E."/>
            <person name="Liimatainen K."/>
            <person name="Lipzen A."/>
            <person name="Lukacs Z."/>
            <person name="Mihaltcheva S."/>
            <person name="Morgado L.N."/>
            <person name="Niskanen T."/>
            <person name="Noordeloos M.E."/>
            <person name="Ohm R.A."/>
            <person name="Ortiz-Santana B."/>
            <person name="Ovrebo C."/>
            <person name="Racz N."/>
            <person name="Riley R."/>
            <person name="Savchenko A."/>
            <person name="Shiryaev A."/>
            <person name="Soop K."/>
            <person name="Spirin V."/>
            <person name="Szebenyi C."/>
            <person name="Tomsovsky M."/>
            <person name="Tulloss R.E."/>
            <person name="Uehling J."/>
            <person name="Grigoriev I.V."/>
            <person name="Vagvolgyi C."/>
            <person name="Papp T."/>
            <person name="Martin F.M."/>
            <person name="Miettinen O."/>
            <person name="Hibbett D.S."/>
            <person name="Nagy L.G."/>
        </authorList>
    </citation>
    <scope>NUCLEOTIDE SEQUENCE [LARGE SCALE GENOMIC DNA]</scope>
    <source>
        <strain evidence="1 2">NL-1719</strain>
    </source>
</reference>
<keyword evidence="2" id="KW-1185">Reference proteome</keyword>
<name>A0ACD3A4B8_9AGAR</name>
<sequence>MSAQHLARTYQVTVETRGIGKVAPRDVGNGLTLEPLDVVQRTPPPPKKPVSTSASSSNRVPTTAIIPLLDRSTSQRTPNLNTWSFAHLARLVITEHQAQPPTSYVVLWDVKLKDGTVKPHMPGFQAPQTQVTLAFMGTRRGCLCVRVEALVSLGHGVVLPFNPLPVPRLNNHQRGIWYSKRSLAPPSPAWSSQKALVYATSRLFALSHRSGGVSGGKRGFGECLYCPRHHTKRLRDHIATSGTSSSLPTMTTFNCEAFEDHLKTVHTVDFEVPFGVLDVVQNIYPSITNHCRLDTVDLIPHALEPALEETLSVDSVNAGDDSVGIVPYQAYPVDSQQTGTVLSAVSELTHVLHNGDTHCLNIRFEAQKSKERILAKLSHPKILFLGVGQPLLLDFPYLRSTSHRLYVFVTEVIRKVPVDFRQVVGL</sequence>
<dbReference type="Proteomes" id="UP000308600">
    <property type="component" value="Unassembled WGS sequence"/>
</dbReference>
<evidence type="ECO:0000313" key="1">
    <source>
        <dbReference type="EMBL" id="TFK60496.1"/>
    </source>
</evidence>
<organism evidence="1 2">
    <name type="scientific">Pluteus cervinus</name>
    <dbReference type="NCBI Taxonomy" id="181527"/>
    <lineage>
        <taxon>Eukaryota</taxon>
        <taxon>Fungi</taxon>
        <taxon>Dikarya</taxon>
        <taxon>Basidiomycota</taxon>
        <taxon>Agaricomycotina</taxon>
        <taxon>Agaricomycetes</taxon>
        <taxon>Agaricomycetidae</taxon>
        <taxon>Agaricales</taxon>
        <taxon>Pluteineae</taxon>
        <taxon>Pluteaceae</taxon>
        <taxon>Pluteus</taxon>
    </lineage>
</organism>
<gene>
    <name evidence="1" type="ORF">BDN72DRAFT_864308</name>
</gene>